<organism evidence="2 3">
    <name type="scientific">Linum tenue</name>
    <dbReference type="NCBI Taxonomy" id="586396"/>
    <lineage>
        <taxon>Eukaryota</taxon>
        <taxon>Viridiplantae</taxon>
        <taxon>Streptophyta</taxon>
        <taxon>Embryophyta</taxon>
        <taxon>Tracheophyta</taxon>
        <taxon>Spermatophyta</taxon>
        <taxon>Magnoliopsida</taxon>
        <taxon>eudicotyledons</taxon>
        <taxon>Gunneridae</taxon>
        <taxon>Pentapetalae</taxon>
        <taxon>rosids</taxon>
        <taxon>fabids</taxon>
        <taxon>Malpighiales</taxon>
        <taxon>Linaceae</taxon>
        <taxon>Linum</taxon>
    </lineage>
</organism>
<dbReference type="EMBL" id="CAMGYJ010000009">
    <property type="protein sequence ID" value="CAI0540551.1"/>
    <property type="molecule type" value="Genomic_DNA"/>
</dbReference>
<evidence type="ECO:0000313" key="2">
    <source>
        <dbReference type="EMBL" id="CAI0540551.1"/>
    </source>
</evidence>
<feature type="compositionally biased region" description="Basic and acidic residues" evidence="1">
    <location>
        <begin position="29"/>
        <end position="52"/>
    </location>
</feature>
<feature type="region of interest" description="Disordered" evidence="1">
    <location>
        <begin position="18"/>
        <end position="52"/>
    </location>
</feature>
<proteinExistence type="predicted"/>
<name>A0AAV0Q624_9ROSI</name>
<evidence type="ECO:0000313" key="3">
    <source>
        <dbReference type="Proteomes" id="UP001154282"/>
    </source>
</evidence>
<sequence>MSWIHMCSPPDFGLFVFPRSHPHPAPTLKRKEEEKNKGEEEGEEERREEEQGRKIVDQLGSWARVVHELIG</sequence>
<dbReference type="Proteomes" id="UP001154282">
    <property type="component" value="Unassembled WGS sequence"/>
</dbReference>
<protein>
    <submittedName>
        <fullName evidence="2">Uncharacterized protein</fullName>
    </submittedName>
</protein>
<evidence type="ECO:0000256" key="1">
    <source>
        <dbReference type="SAM" id="MobiDB-lite"/>
    </source>
</evidence>
<keyword evidence="3" id="KW-1185">Reference proteome</keyword>
<comment type="caution">
    <text evidence="2">The sequence shown here is derived from an EMBL/GenBank/DDBJ whole genome shotgun (WGS) entry which is preliminary data.</text>
</comment>
<accession>A0AAV0Q624</accession>
<dbReference type="AlphaFoldDB" id="A0AAV0Q624"/>
<reference evidence="2" key="1">
    <citation type="submission" date="2022-08" db="EMBL/GenBank/DDBJ databases">
        <authorList>
            <person name="Gutierrez-Valencia J."/>
        </authorList>
    </citation>
    <scope>NUCLEOTIDE SEQUENCE</scope>
</reference>
<gene>
    <name evidence="2" type="ORF">LITE_LOCUS41745</name>
</gene>